<keyword evidence="14" id="KW-1185">Reference proteome</keyword>
<comment type="catalytic activity">
    <reaction evidence="8">
        <text>Couples ATP hydrolysis with the unwinding of duplex DNA by translocating in the 3'-5' direction.</text>
        <dbReference type="EC" id="5.6.2.4"/>
    </reaction>
</comment>
<dbReference type="GO" id="GO:0003676">
    <property type="term" value="F:nucleic acid binding"/>
    <property type="evidence" value="ECO:0007669"/>
    <property type="project" value="InterPro"/>
</dbReference>
<evidence type="ECO:0000256" key="3">
    <source>
        <dbReference type="ARBA" id="ARBA00022801"/>
    </source>
</evidence>
<dbReference type="InterPro" id="IPR001650">
    <property type="entry name" value="Helicase_C-like"/>
</dbReference>
<evidence type="ECO:0000256" key="9">
    <source>
        <dbReference type="ARBA" id="ARBA00034808"/>
    </source>
</evidence>
<keyword evidence="4" id="KW-0347">Helicase</keyword>
<dbReference type="SMART" id="SM00487">
    <property type="entry name" value="DEXDc"/>
    <property type="match status" value="1"/>
</dbReference>
<dbReference type="SMART" id="SM00490">
    <property type="entry name" value="HELICc"/>
    <property type="match status" value="1"/>
</dbReference>
<evidence type="ECO:0000259" key="12">
    <source>
        <dbReference type="PROSITE" id="PS51192"/>
    </source>
</evidence>
<feature type="region of interest" description="Disordered" evidence="11">
    <location>
        <begin position="79"/>
        <end position="135"/>
    </location>
</feature>
<feature type="compositionally biased region" description="Polar residues" evidence="11">
    <location>
        <begin position="1153"/>
        <end position="1166"/>
    </location>
</feature>
<evidence type="ECO:0000313" key="14">
    <source>
        <dbReference type="Proteomes" id="UP000274822"/>
    </source>
</evidence>
<dbReference type="InterPro" id="IPR011545">
    <property type="entry name" value="DEAD/DEAH_box_helicase_dom"/>
</dbReference>
<dbReference type="InterPro" id="IPR004179">
    <property type="entry name" value="Sec63-dom"/>
</dbReference>
<dbReference type="Pfam" id="PF23445">
    <property type="entry name" value="WHD_SNRNP200"/>
    <property type="match status" value="1"/>
</dbReference>
<feature type="region of interest" description="Disordered" evidence="11">
    <location>
        <begin position="1145"/>
        <end position="1182"/>
    </location>
</feature>
<evidence type="ECO:0000256" key="2">
    <source>
        <dbReference type="ARBA" id="ARBA00022741"/>
    </source>
</evidence>
<dbReference type="InterPro" id="IPR014001">
    <property type="entry name" value="Helicase_ATP-bd"/>
</dbReference>
<evidence type="ECO:0000256" key="4">
    <source>
        <dbReference type="ARBA" id="ARBA00022806"/>
    </source>
</evidence>
<dbReference type="EC" id="5.6.2.4" evidence="9"/>
<feature type="compositionally biased region" description="Low complexity" evidence="11">
    <location>
        <begin position="1167"/>
        <end position="1182"/>
    </location>
</feature>
<dbReference type="PROSITE" id="PS51192">
    <property type="entry name" value="HELICASE_ATP_BIND_1"/>
    <property type="match status" value="1"/>
</dbReference>
<comment type="caution">
    <text evidence="13">The sequence shown here is derived from an EMBL/GenBank/DDBJ whole genome shotgun (WGS) entry which is preliminary data.</text>
</comment>
<accession>A0A433QGE2</accession>
<dbReference type="GO" id="GO:0016787">
    <property type="term" value="F:hydrolase activity"/>
    <property type="evidence" value="ECO:0007669"/>
    <property type="project" value="UniProtKB-KW"/>
</dbReference>
<dbReference type="EMBL" id="RBNJ01006016">
    <property type="protein sequence ID" value="RUS28853.1"/>
    <property type="molecule type" value="Genomic_DNA"/>
</dbReference>
<dbReference type="Gene3D" id="1.10.3380.10">
    <property type="entry name" value="Sec63 N-terminal domain-like domain"/>
    <property type="match status" value="1"/>
</dbReference>
<feature type="region of interest" description="Disordered" evidence="11">
    <location>
        <begin position="1640"/>
        <end position="1665"/>
    </location>
</feature>
<dbReference type="InterPro" id="IPR052247">
    <property type="entry name" value="Meiotic_Crossover_Helicase"/>
</dbReference>
<keyword evidence="7" id="KW-0469">Meiosis</keyword>
<dbReference type="SMART" id="SM00973">
    <property type="entry name" value="Sec63"/>
    <property type="match status" value="1"/>
</dbReference>
<feature type="domain" description="Helicase ATP-binding" evidence="12">
    <location>
        <begin position="310"/>
        <end position="469"/>
    </location>
</feature>
<keyword evidence="5" id="KW-0067">ATP-binding</keyword>
<keyword evidence="6" id="KW-0413">Isomerase</keyword>
<keyword evidence="3" id="KW-0378">Hydrolase</keyword>
<dbReference type="Pfam" id="PF00270">
    <property type="entry name" value="DEAD"/>
    <property type="match status" value="1"/>
</dbReference>
<dbReference type="PANTHER" id="PTHR47835:SF3">
    <property type="entry name" value="HELICASE FOR MEIOSIS 1"/>
    <property type="match status" value="1"/>
</dbReference>
<dbReference type="InterPro" id="IPR027417">
    <property type="entry name" value="P-loop_NTPase"/>
</dbReference>
<keyword evidence="2" id="KW-0547">Nucleotide-binding</keyword>
<dbReference type="SUPFAM" id="SSF46785">
    <property type="entry name" value="Winged helix' DNA-binding domain"/>
    <property type="match status" value="1"/>
</dbReference>
<evidence type="ECO:0000313" key="13">
    <source>
        <dbReference type="EMBL" id="RUS28853.1"/>
    </source>
</evidence>
<evidence type="ECO:0000256" key="6">
    <source>
        <dbReference type="ARBA" id="ARBA00023235"/>
    </source>
</evidence>
<dbReference type="Proteomes" id="UP000274822">
    <property type="component" value="Unassembled WGS sequence"/>
</dbReference>
<evidence type="ECO:0000256" key="5">
    <source>
        <dbReference type="ARBA" id="ARBA00022840"/>
    </source>
</evidence>
<dbReference type="InterPro" id="IPR036390">
    <property type="entry name" value="WH_DNA-bd_sf"/>
</dbReference>
<feature type="compositionally biased region" description="Acidic residues" evidence="11">
    <location>
        <begin position="1307"/>
        <end position="1317"/>
    </location>
</feature>
<evidence type="ECO:0000256" key="8">
    <source>
        <dbReference type="ARBA" id="ARBA00034617"/>
    </source>
</evidence>
<evidence type="ECO:0000256" key="7">
    <source>
        <dbReference type="ARBA" id="ARBA00023254"/>
    </source>
</evidence>
<feature type="region of interest" description="Disordered" evidence="11">
    <location>
        <begin position="1204"/>
        <end position="1325"/>
    </location>
</feature>
<dbReference type="SUPFAM" id="SSF158702">
    <property type="entry name" value="Sec63 N-terminal domain-like"/>
    <property type="match status" value="1"/>
</dbReference>
<dbReference type="Gene3D" id="3.40.50.300">
    <property type="entry name" value="P-loop containing nucleotide triphosphate hydrolases"/>
    <property type="match status" value="2"/>
</dbReference>
<dbReference type="GO" id="GO:0051321">
    <property type="term" value="P:meiotic cell cycle"/>
    <property type="evidence" value="ECO:0007669"/>
    <property type="project" value="UniProtKB-KW"/>
</dbReference>
<dbReference type="CDD" id="cd18795">
    <property type="entry name" value="SF2_C_Ski2"/>
    <property type="match status" value="1"/>
</dbReference>
<feature type="compositionally biased region" description="Polar residues" evidence="11">
    <location>
        <begin position="1"/>
        <end position="23"/>
    </location>
</feature>
<evidence type="ECO:0000256" key="11">
    <source>
        <dbReference type="SAM" id="MobiDB-lite"/>
    </source>
</evidence>
<dbReference type="GO" id="GO:0005524">
    <property type="term" value="F:ATP binding"/>
    <property type="evidence" value="ECO:0007669"/>
    <property type="project" value="UniProtKB-KW"/>
</dbReference>
<name>A0A433QGE2_9FUNG</name>
<protein>
    <recommendedName>
        <fullName evidence="9">DNA 3'-5' helicase</fullName>
        <ecNumber evidence="9">5.6.2.4</ecNumber>
    </recommendedName>
</protein>
<proteinExistence type="inferred from homology"/>
<feature type="compositionally biased region" description="Polar residues" evidence="11">
    <location>
        <begin position="79"/>
        <end position="94"/>
    </location>
</feature>
<dbReference type="FunFam" id="1.10.10.10:FF:000012">
    <property type="entry name" value="U5 small nuclear ribonucleoprotein helicase"/>
    <property type="match status" value="1"/>
</dbReference>
<dbReference type="Gene3D" id="1.10.10.10">
    <property type="entry name" value="Winged helix-like DNA-binding domain superfamily/Winged helix DNA-binding domain"/>
    <property type="match status" value="1"/>
</dbReference>
<dbReference type="InterPro" id="IPR036388">
    <property type="entry name" value="WH-like_DNA-bd_sf"/>
</dbReference>
<organism evidence="13 14">
    <name type="scientific">Jimgerdemannia flammicorona</name>
    <dbReference type="NCBI Taxonomy" id="994334"/>
    <lineage>
        <taxon>Eukaryota</taxon>
        <taxon>Fungi</taxon>
        <taxon>Fungi incertae sedis</taxon>
        <taxon>Mucoromycota</taxon>
        <taxon>Mucoromycotina</taxon>
        <taxon>Endogonomycetes</taxon>
        <taxon>Endogonales</taxon>
        <taxon>Endogonaceae</taxon>
        <taxon>Jimgerdemannia</taxon>
    </lineage>
</organism>
<comment type="similarity">
    <text evidence="1">Belongs to the helicase family. SKI2 subfamily.</text>
</comment>
<dbReference type="GO" id="GO:0043138">
    <property type="term" value="F:3'-5' DNA helicase activity"/>
    <property type="evidence" value="ECO:0007669"/>
    <property type="project" value="UniProtKB-EC"/>
</dbReference>
<feature type="region of interest" description="Disordered" evidence="11">
    <location>
        <begin position="1"/>
        <end position="27"/>
    </location>
</feature>
<dbReference type="SUPFAM" id="SSF52540">
    <property type="entry name" value="P-loop containing nucleoside triphosphate hydrolases"/>
    <property type="match status" value="1"/>
</dbReference>
<gene>
    <name evidence="13" type="ORF">BC938DRAFT_481358</name>
</gene>
<dbReference type="PANTHER" id="PTHR47835">
    <property type="entry name" value="HFM1, ATP DEPENDENT DNA HELICASE HOMOLOG"/>
    <property type="match status" value="1"/>
</dbReference>
<sequence>MQQSQDISALMNEFQSPETSSTPLYMHAQRSKPFDMIPIHPSANTRKTPVEDRRHLFAQPKSKFIDTFSGFRENSRIVSSSHDLDTNQGLSKHATNLRRGSDALNDEYSSSPLNRLGAPLQRSPLPDPNLQSKRPRLSLVPTNSRIFSHEASSPLFSPTHETASYAAHAIDDDYQKPPHHDDVEEWLANEEAALTPDREQYARGNYDRWQQNNECYGVQDDVMDDWEGLGVIGDGYELSQGQRASSQNEVSPQKITRFVPKSARNNDPVPPQNAVVARIPLRPVSELRILHVTMLQRTNIGTSLSLAFEYLALRSDMNLVVSAPTGSGKTVIMELAMIRSLMHNEHGAKMIYMAPTKALCSERSRDWEHKFRHLGLSCKELTGDTNFANINGVKQCDIMTDHQQLMSLIRLFMIDEVHMLKEKRGATLEAVVSRMKTMGTRLRYMALSATIPNIKDVARWIGDAKDLVFGEEYRPVRLLRQVYAYASNNSQNMFMYEKLLDWKLLDIIEKHSNQKPTLVFCSTRKSAQGACETLIKDIQGRESNSKSVASAPWPLPSKQRLKQIRLVDKKLQEMTSYGVAFHHAGLDFQDRRTVESLFMNGTLQVVNLPAHLVIIKSTKGYTNGTFQEYSDLEILQMIGRAGRPGFDDSGCAVIMTTPQMRQRYEELVSGTEALESSLHQHLVEHLNAEICLGTISDVQRAIEWLKSTFLYVRIKENPLYYKLDQDNPHAHSADKKLEGICVKDLALLDKHGMVVMKKADENKSSLEPTECGKAMARYYLNFQTMINISEMHPRASLRDVLEVLTKADEYSELRFQQGEKQVLNTLNKNPNIRFPLKGRATSVTDKVFLLIQCTLGSIPLNDPKMGGSMTLEAYTIMSQATRIAKCIIDCVVQKQDSISLRHSFDLFRSLRAKIWENSPLVLRQLEGIGPSSAKLLAAASITSFQKLENTDPGRIELVLQAVAKLPKFSMEITQNKVRSIPTQIELCVTLGLRNTKNVTTGKGGMGAWAIFWAETSDHVFLDFRRLPIVKLNDKKTMAFRFKAQLTSPTQRVNCFVQNEDYIGLDVHKEIIPEVDPKGFISICRPAAPKIEKKLLAKVTAGGSENITKIGDVRAPPSPNYDEMFGDMPMDLEEDDLPILPPPMDSDLMVCDNETPSRSPAQWAPSQANNKENNPSSEASSASAVLLPTGREMCAHECCKIGRRHPSKHKRRTLNDNASQNIIVPDKPELTSPTVELAHGGRFPKHATHDGRTPEPSIWVHGDSDSDFEPPLFPVPPSKSNETSSKSKQCADSQLTNAAADQQTHEPVDEDEDGEESLVDPRKTRRVQMLQQEIIYLDDDGHSQLSSKPTAVKTPFPQYELSALTDTDDEDSFVFDLGSEFEDDELNFTMSAKKHSSGTGDDSETKKALIEARDDSKTSMTEAAMPSYATSAIVGEDSRAQEIGRNKDESDLNTFPPILSRNPLDRTPQSIKTPLPRSLPSSNIVDQGDRERDIAPQKQLLPSPPATDTKKLGLDTDDLWDAFYNIIPTSLSSSMAFGDNLEKNLNTAINQGQTSPPAVSLPQALTSPARKTTTMGSVIGDSDLLSWLDECTVLSDSAKNRTKEKSNSFERPQVNVATAFKPTVEEKAPAVNAKTEVRLGVKPSDHTLTTGTKDSELKSRPDSQYSTKCSWRANIEEWMRNVEQ</sequence>
<dbReference type="InterPro" id="IPR057842">
    <property type="entry name" value="WH_MER3"/>
</dbReference>
<feature type="region of interest" description="Disordered" evidence="11">
    <location>
        <begin position="1443"/>
        <end position="1488"/>
    </location>
</feature>
<reference evidence="13 14" key="1">
    <citation type="journal article" date="2018" name="New Phytol.">
        <title>Phylogenomics of Endogonaceae and evolution of mycorrhizas within Mucoromycota.</title>
        <authorList>
            <person name="Chang Y."/>
            <person name="Desiro A."/>
            <person name="Na H."/>
            <person name="Sandor L."/>
            <person name="Lipzen A."/>
            <person name="Clum A."/>
            <person name="Barry K."/>
            <person name="Grigoriev I.V."/>
            <person name="Martin F.M."/>
            <person name="Stajich J.E."/>
            <person name="Smith M.E."/>
            <person name="Bonito G."/>
            <person name="Spatafora J.W."/>
        </authorList>
    </citation>
    <scope>NUCLEOTIDE SEQUENCE [LARGE SCALE GENOMIC DNA]</scope>
    <source>
        <strain evidence="13 14">AD002</strain>
    </source>
</reference>
<evidence type="ECO:0000256" key="10">
    <source>
        <dbReference type="ARBA" id="ARBA00048988"/>
    </source>
</evidence>
<feature type="compositionally biased region" description="Polar residues" evidence="11">
    <location>
        <begin position="1277"/>
        <end position="1301"/>
    </location>
</feature>
<evidence type="ECO:0000256" key="1">
    <source>
        <dbReference type="ARBA" id="ARBA00010140"/>
    </source>
</evidence>
<comment type="catalytic activity">
    <reaction evidence="10">
        <text>ATP + H2O = ADP + phosphate + H(+)</text>
        <dbReference type="Rhea" id="RHEA:13065"/>
        <dbReference type="ChEBI" id="CHEBI:15377"/>
        <dbReference type="ChEBI" id="CHEBI:15378"/>
        <dbReference type="ChEBI" id="CHEBI:30616"/>
        <dbReference type="ChEBI" id="CHEBI:43474"/>
        <dbReference type="ChEBI" id="CHEBI:456216"/>
        <dbReference type="EC" id="5.6.2.4"/>
    </reaction>
</comment>
<dbReference type="Pfam" id="PF02889">
    <property type="entry name" value="Sec63"/>
    <property type="match status" value="1"/>
</dbReference>